<name>A0A1A8Z558_9ACTN</name>
<dbReference type="EMBL" id="LT594323">
    <property type="protein sequence ID" value="SBT38939.1"/>
    <property type="molecule type" value="Genomic_DNA"/>
</dbReference>
<feature type="region of interest" description="Disordered" evidence="1">
    <location>
        <begin position="235"/>
        <end position="262"/>
    </location>
</feature>
<gene>
    <name evidence="3" type="ORF">GA0070611_0726</name>
</gene>
<reference evidence="4" key="1">
    <citation type="submission" date="2016-06" db="EMBL/GenBank/DDBJ databases">
        <authorList>
            <person name="Varghese N."/>
            <person name="Submissions Spin"/>
        </authorList>
    </citation>
    <scope>NUCLEOTIDE SEQUENCE [LARGE SCALE GENOMIC DNA]</scope>
    <source>
        <strain evidence="4">DSM 44815</strain>
    </source>
</reference>
<evidence type="ECO:0000313" key="3">
    <source>
        <dbReference type="EMBL" id="SBT38939.1"/>
    </source>
</evidence>
<dbReference type="AlphaFoldDB" id="A0A1A8Z558"/>
<dbReference type="Proteomes" id="UP000199385">
    <property type="component" value="Chromosome I"/>
</dbReference>
<protein>
    <submittedName>
        <fullName evidence="3">Uncharacterized protein</fullName>
    </submittedName>
</protein>
<dbReference type="OrthoDB" id="3403968at2"/>
<keyword evidence="2" id="KW-1133">Transmembrane helix</keyword>
<dbReference type="InterPro" id="IPR028994">
    <property type="entry name" value="Integrin_alpha_N"/>
</dbReference>
<keyword evidence="2" id="KW-0812">Transmembrane</keyword>
<evidence type="ECO:0000256" key="2">
    <source>
        <dbReference type="SAM" id="Phobius"/>
    </source>
</evidence>
<organism evidence="3 4">
    <name type="scientific">Micromonospora auratinigra</name>
    <dbReference type="NCBI Taxonomy" id="261654"/>
    <lineage>
        <taxon>Bacteria</taxon>
        <taxon>Bacillati</taxon>
        <taxon>Actinomycetota</taxon>
        <taxon>Actinomycetes</taxon>
        <taxon>Micromonosporales</taxon>
        <taxon>Micromonosporaceae</taxon>
        <taxon>Micromonospora</taxon>
    </lineage>
</organism>
<accession>A0A1A8Z558</accession>
<evidence type="ECO:0000256" key="1">
    <source>
        <dbReference type="SAM" id="MobiDB-lite"/>
    </source>
</evidence>
<sequence>MNDLDELRTGLAHIAEEVAPVDLHARVLASSRRVARRRAAAGVATALAATVVASAVVIDMNRVAPSPPGPPATSTSVAPQPTTLPSYVQTPAPGSGPFANATVTVPTWGTTGTTCVTGRVRIVDGQYYRGAGTRPVNVLSWVTTDVDGDGRDDYVAHLKCGEGTESPAEQVVAFRRSGGQLLPLGRVVGTQDGPAMLTAIEARAGGRIAVQVLAEVTDGGAQFVPQQWRVYGWRGTGSGRWPGRPRSPPIRRQPRCPCGRVP</sequence>
<feature type="transmembrane region" description="Helical" evidence="2">
    <location>
        <begin position="39"/>
        <end position="58"/>
    </location>
</feature>
<dbReference type="PATRIC" id="fig|261654.4.peg.746"/>
<dbReference type="STRING" id="261654.GA0070611_0726"/>
<proteinExistence type="predicted"/>
<dbReference type="RefSeq" id="WP_091657309.1">
    <property type="nucleotide sequence ID" value="NZ_LT594323.1"/>
</dbReference>
<evidence type="ECO:0000313" key="4">
    <source>
        <dbReference type="Proteomes" id="UP000199385"/>
    </source>
</evidence>
<feature type="region of interest" description="Disordered" evidence="1">
    <location>
        <begin position="65"/>
        <end position="85"/>
    </location>
</feature>
<keyword evidence="4" id="KW-1185">Reference proteome</keyword>
<dbReference type="SUPFAM" id="SSF69318">
    <property type="entry name" value="Integrin alpha N-terminal domain"/>
    <property type="match status" value="1"/>
</dbReference>
<keyword evidence="2" id="KW-0472">Membrane</keyword>